<evidence type="ECO:0000313" key="1">
    <source>
        <dbReference type="EMBL" id="MBB5329538.1"/>
    </source>
</evidence>
<dbReference type="Proteomes" id="UP000535182">
    <property type="component" value="Unassembled WGS sequence"/>
</dbReference>
<dbReference type="RefSeq" id="WP_183978131.1">
    <property type="nucleotide sequence ID" value="NZ_JACHEB010000007.1"/>
</dbReference>
<keyword evidence="2" id="KW-1185">Reference proteome</keyword>
<reference evidence="1 2" key="1">
    <citation type="submission" date="2020-08" db="EMBL/GenBank/DDBJ databases">
        <title>Genomic Encyclopedia of Type Strains, Phase IV (KMG-V): Genome sequencing to study the core and pangenomes of soil and plant-associated prokaryotes.</title>
        <authorList>
            <person name="Whitman W."/>
        </authorList>
    </citation>
    <scope>NUCLEOTIDE SEQUENCE [LARGE SCALE GENOMIC DNA]</scope>
    <source>
        <strain evidence="1 2">X5P2</strain>
    </source>
</reference>
<comment type="caution">
    <text evidence="1">The sequence shown here is derived from an EMBL/GenBank/DDBJ whole genome shotgun (WGS) entry which is preliminary data.</text>
</comment>
<accession>A0A9X0QFP8</accession>
<proteinExistence type="predicted"/>
<dbReference type="AlphaFoldDB" id="A0A9X0QFP8"/>
<sequence>MKLHVVYDKNGDIVAAARLDTTAPVHARPNADEKAGHRAVEVSVPAEYHQYDLAGIFQKLRVDVKSKSPALKPKD</sequence>
<protein>
    <submittedName>
        <fullName evidence="1">Uncharacterized protein</fullName>
    </submittedName>
</protein>
<gene>
    <name evidence="1" type="ORF">HDF14_003160</name>
</gene>
<organism evidence="1 2">
    <name type="scientific">Tunturiibacter gelidiferens</name>
    <dbReference type="NCBI Taxonomy" id="3069689"/>
    <lineage>
        <taxon>Bacteria</taxon>
        <taxon>Pseudomonadati</taxon>
        <taxon>Acidobacteriota</taxon>
        <taxon>Terriglobia</taxon>
        <taxon>Terriglobales</taxon>
        <taxon>Acidobacteriaceae</taxon>
        <taxon>Tunturiibacter</taxon>
    </lineage>
</organism>
<name>A0A9X0QFP8_9BACT</name>
<dbReference type="EMBL" id="JACHEB010000007">
    <property type="protein sequence ID" value="MBB5329538.1"/>
    <property type="molecule type" value="Genomic_DNA"/>
</dbReference>
<evidence type="ECO:0000313" key="2">
    <source>
        <dbReference type="Proteomes" id="UP000535182"/>
    </source>
</evidence>